<evidence type="ECO:0000313" key="3">
    <source>
        <dbReference type="Proteomes" id="UP000703269"/>
    </source>
</evidence>
<dbReference type="GO" id="GO:0016491">
    <property type="term" value="F:oxidoreductase activity"/>
    <property type="evidence" value="ECO:0007669"/>
    <property type="project" value="UniProtKB-KW"/>
</dbReference>
<proteinExistence type="predicted"/>
<dbReference type="PANTHER" id="PTHR43157">
    <property type="entry name" value="PHOSPHATIDYLINOSITOL-GLYCAN BIOSYNTHESIS CLASS F PROTEIN-RELATED"/>
    <property type="match status" value="1"/>
</dbReference>
<evidence type="ECO:0000256" key="1">
    <source>
        <dbReference type="ARBA" id="ARBA00023002"/>
    </source>
</evidence>
<accession>A0A9P3GCJ6</accession>
<dbReference type="Proteomes" id="UP000703269">
    <property type="component" value="Unassembled WGS sequence"/>
</dbReference>
<dbReference type="EMBL" id="BPQB01000025">
    <property type="protein sequence ID" value="GJE92180.1"/>
    <property type="molecule type" value="Genomic_DNA"/>
</dbReference>
<dbReference type="Gene3D" id="3.40.50.720">
    <property type="entry name" value="NAD(P)-binding Rossmann-like Domain"/>
    <property type="match status" value="1"/>
</dbReference>
<protein>
    <submittedName>
        <fullName evidence="2">Short chain dehydrogenase</fullName>
    </submittedName>
</protein>
<dbReference type="InterPro" id="IPR036291">
    <property type="entry name" value="NAD(P)-bd_dom_sf"/>
</dbReference>
<dbReference type="Pfam" id="PF00106">
    <property type="entry name" value="adh_short"/>
    <property type="match status" value="1"/>
</dbReference>
<keyword evidence="1" id="KW-0560">Oxidoreductase</keyword>
<evidence type="ECO:0000313" key="2">
    <source>
        <dbReference type="EMBL" id="GJE92180.1"/>
    </source>
</evidence>
<comment type="caution">
    <text evidence="2">The sequence shown here is derived from an EMBL/GenBank/DDBJ whole genome shotgun (WGS) entry which is preliminary data.</text>
</comment>
<keyword evidence="3" id="KW-1185">Reference proteome</keyword>
<name>A0A9P3GCJ6_9APHY</name>
<dbReference type="PRINTS" id="PR00081">
    <property type="entry name" value="GDHRDH"/>
</dbReference>
<dbReference type="AlphaFoldDB" id="A0A9P3GCJ6"/>
<dbReference type="SUPFAM" id="SSF51735">
    <property type="entry name" value="NAD(P)-binding Rossmann-fold domains"/>
    <property type="match status" value="1"/>
</dbReference>
<gene>
    <name evidence="2" type="ORF">PsYK624_083330</name>
</gene>
<organism evidence="2 3">
    <name type="scientific">Phanerochaete sordida</name>
    <dbReference type="NCBI Taxonomy" id="48140"/>
    <lineage>
        <taxon>Eukaryota</taxon>
        <taxon>Fungi</taxon>
        <taxon>Dikarya</taxon>
        <taxon>Basidiomycota</taxon>
        <taxon>Agaricomycotina</taxon>
        <taxon>Agaricomycetes</taxon>
        <taxon>Polyporales</taxon>
        <taxon>Phanerochaetaceae</taxon>
        <taxon>Phanerochaete</taxon>
    </lineage>
</organism>
<sequence>MFVLRLSSPTSRACYRASTALYLPKRQLNGNSTTMDKVQNVAGQMLGQSANGYAQKDVNNLSGRTVLVTGGTGGIGFEVARCMALANARVLVMSRKEENGDEAVKKIKESASDAGAVPDITFIQCDLGDLNMVKQVADKLSEEEGRMDLVICDAGVGVNKYGETVEALDRHMTVNHLGHFLLVNRLLPLIRTTSKIPGAPRPRIVSVSSELHRAAPSGVQFASVDELKDTSITSVGLYGRSKLANILFTKYGLEDRVFRPNKDRIIAIATHPGAVHTGQQDQFKEAYGTVFGTVLKYAVVPFMRAPDQGSLSTLWAATSDDIEKHNYEGKYFTDPGVIGSESKQACSPELGRNLWKLSEEIIRDKAGADALLPWDAEKSVKDTK</sequence>
<dbReference type="PANTHER" id="PTHR43157:SF31">
    <property type="entry name" value="PHOSPHATIDYLINOSITOL-GLYCAN BIOSYNTHESIS CLASS F PROTEIN"/>
    <property type="match status" value="1"/>
</dbReference>
<reference evidence="2 3" key="1">
    <citation type="submission" date="2021-08" db="EMBL/GenBank/DDBJ databases">
        <title>Draft Genome Sequence of Phanerochaete sordida strain YK-624.</title>
        <authorList>
            <person name="Mori T."/>
            <person name="Dohra H."/>
            <person name="Suzuki T."/>
            <person name="Kawagishi H."/>
            <person name="Hirai H."/>
        </authorList>
    </citation>
    <scope>NUCLEOTIDE SEQUENCE [LARGE SCALE GENOMIC DNA]</scope>
    <source>
        <strain evidence="2 3">YK-624</strain>
    </source>
</reference>
<dbReference type="InterPro" id="IPR002347">
    <property type="entry name" value="SDR_fam"/>
</dbReference>
<dbReference type="OrthoDB" id="191139at2759"/>